<dbReference type="GO" id="GO:0022857">
    <property type="term" value="F:transmembrane transporter activity"/>
    <property type="evidence" value="ECO:0007669"/>
    <property type="project" value="InterPro"/>
</dbReference>
<dbReference type="GO" id="GO:0005886">
    <property type="term" value="C:plasma membrane"/>
    <property type="evidence" value="ECO:0007669"/>
    <property type="project" value="UniProtKB-SubCell"/>
</dbReference>
<accession>A0A9D2TH65</accession>
<keyword evidence="7 8" id="KW-0472">Membrane</keyword>
<feature type="transmembrane region" description="Helical" evidence="8">
    <location>
        <begin position="166"/>
        <end position="188"/>
    </location>
</feature>
<evidence type="ECO:0000256" key="1">
    <source>
        <dbReference type="ARBA" id="ARBA00004651"/>
    </source>
</evidence>
<keyword evidence="3" id="KW-0813">Transport</keyword>
<organism evidence="9 10">
    <name type="scientific">Candidatus Brachybacterium intestinipullorum</name>
    <dbReference type="NCBI Taxonomy" id="2838512"/>
    <lineage>
        <taxon>Bacteria</taxon>
        <taxon>Bacillati</taxon>
        <taxon>Actinomycetota</taxon>
        <taxon>Actinomycetes</taxon>
        <taxon>Micrococcales</taxon>
        <taxon>Dermabacteraceae</taxon>
        <taxon>Brachybacterium</taxon>
    </lineage>
</organism>
<proteinExistence type="inferred from homology"/>
<reference evidence="9" key="2">
    <citation type="submission" date="2021-04" db="EMBL/GenBank/DDBJ databases">
        <authorList>
            <person name="Gilroy R."/>
        </authorList>
    </citation>
    <scope>NUCLEOTIDE SEQUENCE</scope>
    <source>
        <strain evidence="9">CHK130-7132</strain>
    </source>
</reference>
<evidence type="ECO:0000256" key="7">
    <source>
        <dbReference type="ARBA" id="ARBA00023136"/>
    </source>
</evidence>
<evidence type="ECO:0000256" key="5">
    <source>
        <dbReference type="ARBA" id="ARBA00022692"/>
    </source>
</evidence>
<dbReference type="FunFam" id="1.10.3470.10:FF:000001">
    <property type="entry name" value="Vitamin B12 ABC transporter permease BtuC"/>
    <property type="match status" value="1"/>
</dbReference>
<dbReference type="PANTHER" id="PTHR30472">
    <property type="entry name" value="FERRIC ENTEROBACTIN TRANSPORT SYSTEM PERMEASE PROTEIN"/>
    <property type="match status" value="1"/>
</dbReference>
<feature type="transmembrane region" description="Helical" evidence="8">
    <location>
        <begin position="262"/>
        <end position="285"/>
    </location>
</feature>
<evidence type="ECO:0000313" key="9">
    <source>
        <dbReference type="EMBL" id="HJC68668.1"/>
    </source>
</evidence>
<dbReference type="GO" id="GO:0033214">
    <property type="term" value="P:siderophore-iron import into cell"/>
    <property type="evidence" value="ECO:0007669"/>
    <property type="project" value="TreeGrafter"/>
</dbReference>
<sequence length="351" mass="35576">MSRVRTERLRRVPLALALPVALAALVVAVVLGIGLGPIELGPRTVLAVAGHEILGIGEGAPALETTVVMTLRMPRVLFGALSGAALAVSGAALQSLFRNPLADPGIIGVSAGASTGAVGAIVLLPPLATALTAWAVPAAAFAGGLLATGMIYLLARPSAGGGTSRLLLVGIAIGAGFAALTGFFTFAADDDELQSVVFWQMGSLGAITWLKLAIAVVPVAAGVGLLILLARRLDLLTLGERQAKHLGLDVERTRRTVIVTTALLTGASVAFAGTIGFIGLVVPHIVRLVCGPAHRSLLPVSAAVGALLIVVADTLSRIVAPPAEVPIGLFTALMGAPFFLMLVMRSRAVHG</sequence>
<evidence type="ECO:0000256" key="2">
    <source>
        <dbReference type="ARBA" id="ARBA00007935"/>
    </source>
</evidence>
<reference evidence="9" key="1">
    <citation type="journal article" date="2021" name="PeerJ">
        <title>Extensive microbial diversity within the chicken gut microbiome revealed by metagenomics and culture.</title>
        <authorList>
            <person name="Gilroy R."/>
            <person name="Ravi A."/>
            <person name="Getino M."/>
            <person name="Pursley I."/>
            <person name="Horton D.L."/>
            <person name="Alikhan N.F."/>
            <person name="Baker D."/>
            <person name="Gharbi K."/>
            <person name="Hall N."/>
            <person name="Watson M."/>
            <person name="Adriaenssens E.M."/>
            <person name="Foster-Nyarko E."/>
            <person name="Jarju S."/>
            <person name="Secka A."/>
            <person name="Antonio M."/>
            <person name="Oren A."/>
            <person name="Chaudhuri R.R."/>
            <person name="La Ragione R."/>
            <person name="Hildebrand F."/>
            <person name="Pallen M.J."/>
        </authorList>
    </citation>
    <scope>NUCLEOTIDE SEQUENCE</scope>
    <source>
        <strain evidence="9">CHK130-7132</strain>
    </source>
</reference>
<feature type="transmembrane region" description="Helical" evidence="8">
    <location>
        <begin position="76"/>
        <end position="93"/>
    </location>
</feature>
<dbReference type="PANTHER" id="PTHR30472:SF25">
    <property type="entry name" value="ABC TRANSPORTER PERMEASE PROTEIN MJ0876-RELATED"/>
    <property type="match status" value="1"/>
</dbReference>
<protein>
    <submittedName>
        <fullName evidence="9">Iron ABC transporter permease</fullName>
    </submittedName>
</protein>
<evidence type="ECO:0000313" key="10">
    <source>
        <dbReference type="Proteomes" id="UP000823854"/>
    </source>
</evidence>
<name>A0A9D2TH65_9MICO</name>
<comment type="caution">
    <text evidence="9">The sequence shown here is derived from an EMBL/GenBank/DDBJ whole genome shotgun (WGS) entry which is preliminary data.</text>
</comment>
<evidence type="ECO:0000256" key="4">
    <source>
        <dbReference type="ARBA" id="ARBA00022475"/>
    </source>
</evidence>
<feature type="transmembrane region" description="Helical" evidence="8">
    <location>
        <begin position="208"/>
        <end position="230"/>
    </location>
</feature>
<dbReference type="AlphaFoldDB" id="A0A9D2TH65"/>
<gene>
    <name evidence="9" type="ORF">H9932_03175</name>
</gene>
<keyword evidence="4" id="KW-1003">Cell membrane</keyword>
<dbReference type="Pfam" id="PF01032">
    <property type="entry name" value="FecCD"/>
    <property type="match status" value="1"/>
</dbReference>
<dbReference type="SUPFAM" id="SSF81345">
    <property type="entry name" value="ABC transporter involved in vitamin B12 uptake, BtuC"/>
    <property type="match status" value="1"/>
</dbReference>
<comment type="similarity">
    <text evidence="2">Belongs to the binding-protein-dependent transport system permease family. FecCD subfamily.</text>
</comment>
<feature type="transmembrane region" description="Helical" evidence="8">
    <location>
        <begin position="134"/>
        <end position="154"/>
    </location>
</feature>
<dbReference type="InterPro" id="IPR037294">
    <property type="entry name" value="ABC_BtuC-like"/>
</dbReference>
<dbReference type="InterPro" id="IPR000522">
    <property type="entry name" value="ABC_transptr_permease_BtuC"/>
</dbReference>
<keyword evidence="6 8" id="KW-1133">Transmembrane helix</keyword>
<dbReference type="Gene3D" id="1.10.3470.10">
    <property type="entry name" value="ABC transporter involved in vitamin B12 uptake, BtuC"/>
    <property type="match status" value="1"/>
</dbReference>
<evidence type="ECO:0000256" key="6">
    <source>
        <dbReference type="ARBA" id="ARBA00022989"/>
    </source>
</evidence>
<feature type="transmembrane region" description="Helical" evidence="8">
    <location>
        <begin position="105"/>
        <end position="128"/>
    </location>
</feature>
<feature type="transmembrane region" description="Helical" evidence="8">
    <location>
        <begin position="327"/>
        <end position="344"/>
    </location>
</feature>
<feature type="transmembrane region" description="Helical" evidence="8">
    <location>
        <begin position="12"/>
        <end position="35"/>
    </location>
</feature>
<evidence type="ECO:0000256" key="3">
    <source>
        <dbReference type="ARBA" id="ARBA00022448"/>
    </source>
</evidence>
<dbReference type="Proteomes" id="UP000823854">
    <property type="component" value="Unassembled WGS sequence"/>
</dbReference>
<keyword evidence="5 8" id="KW-0812">Transmembrane</keyword>
<feature type="transmembrane region" description="Helical" evidence="8">
    <location>
        <begin position="297"/>
        <end position="315"/>
    </location>
</feature>
<dbReference type="EMBL" id="DWWC01000068">
    <property type="protein sequence ID" value="HJC68668.1"/>
    <property type="molecule type" value="Genomic_DNA"/>
</dbReference>
<dbReference type="CDD" id="cd06550">
    <property type="entry name" value="TM_ABC_iron-siderophores_like"/>
    <property type="match status" value="1"/>
</dbReference>
<evidence type="ECO:0000256" key="8">
    <source>
        <dbReference type="SAM" id="Phobius"/>
    </source>
</evidence>
<comment type="subcellular location">
    <subcellularLocation>
        <location evidence="1">Cell membrane</location>
        <topology evidence="1">Multi-pass membrane protein</topology>
    </subcellularLocation>
</comment>